<evidence type="ECO:0000313" key="2">
    <source>
        <dbReference type="EMBL" id="KAL0957566.1"/>
    </source>
</evidence>
<gene>
    <name evidence="2" type="ORF">HGRIS_001351</name>
</gene>
<feature type="compositionally biased region" description="Basic and acidic residues" evidence="1">
    <location>
        <begin position="96"/>
        <end position="105"/>
    </location>
</feature>
<name>A0ABR3JR87_9AGAR</name>
<organism evidence="2 3">
    <name type="scientific">Hohenbuehelia grisea</name>
    <dbReference type="NCBI Taxonomy" id="104357"/>
    <lineage>
        <taxon>Eukaryota</taxon>
        <taxon>Fungi</taxon>
        <taxon>Dikarya</taxon>
        <taxon>Basidiomycota</taxon>
        <taxon>Agaricomycotina</taxon>
        <taxon>Agaricomycetes</taxon>
        <taxon>Agaricomycetidae</taxon>
        <taxon>Agaricales</taxon>
        <taxon>Pleurotineae</taxon>
        <taxon>Pleurotaceae</taxon>
        <taxon>Hohenbuehelia</taxon>
    </lineage>
</organism>
<dbReference type="Proteomes" id="UP001556367">
    <property type="component" value="Unassembled WGS sequence"/>
</dbReference>
<keyword evidence="3" id="KW-1185">Reference proteome</keyword>
<accession>A0ABR3JR87</accession>
<sequence length="146" mass="16143">MEGLAFADRQLVAREGHGRLFQCLGDRSGLRKRNAVSGRVLTRVSTQSSNCQTAGYPDDVIVLLVAVPGVQKAIRQADVQGVLDWQAMTHPRARIPEPESTVKRDAHAHRQPSGGAGIKAVPRSRYRPAHHRIYTTRQSAQYIPSR</sequence>
<dbReference type="EMBL" id="JASNQZ010000005">
    <property type="protein sequence ID" value="KAL0957566.1"/>
    <property type="molecule type" value="Genomic_DNA"/>
</dbReference>
<protein>
    <submittedName>
        <fullName evidence="2">Uncharacterized protein</fullName>
    </submittedName>
</protein>
<evidence type="ECO:0000313" key="3">
    <source>
        <dbReference type="Proteomes" id="UP001556367"/>
    </source>
</evidence>
<reference evidence="3" key="1">
    <citation type="submission" date="2024-06" db="EMBL/GenBank/DDBJ databases">
        <title>Multi-omics analyses provide insights into the biosynthesis of the anticancer antibiotic pleurotin in Hohenbuehelia grisea.</title>
        <authorList>
            <person name="Weaver J.A."/>
            <person name="Alberti F."/>
        </authorList>
    </citation>
    <scope>NUCLEOTIDE SEQUENCE [LARGE SCALE GENOMIC DNA]</scope>
    <source>
        <strain evidence="3">T-177</strain>
    </source>
</reference>
<feature type="region of interest" description="Disordered" evidence="1">
    <location>
        <begin position="96"/>
        <end position="122"/>
    </location>
</feature>
<evidence type="ECO:0000256" key="1">
    <source>
        <dbReference type="SAM" id="MobiDB-lite"/>
    </source>
</evidence>
<proteinExistence type="predicted"/>
<comment type="caution">
    <text evidence="2">The sequence shown here is derived from an EMBL/GenBank/DDBJ whole genome shotgun (WGS) entry which is preliminary data.</text>
</comment>